<dbReference type="InterPro" id="IPR018797">
    <property type="entry name" value="FAM98"/>
</dbReference>
<feature type="compositionally biased region" description="Polar residues" evidence="2">
    <location>
        <begin position="503"/>
        <end position="529"/>
    </location>
</feature>
<dbReference type="PANTHER" id="PTHR31353">
    <property type="entry name" value="FAM98"/>
    <property type="match status" value="1"/>
</dbReference>
<gene>
    <name evidence="3" type="ORF">HHI36_020964</name>
</gene>
<sequence>MDEKILYGLKDLGYEGPLLNKGNLRTSIDYGSKNIEYTKVVHYLTKQLRTLCNIDEEVNPITGPEDSNAFVMELSSFLKELNCPYKSLTQGHVSDRLQNLEDRQLLLDYLITELMTARIAQEKMPTKKMELKLIETPEAADLQKIIAALGFGKPPAGITVPAVFQKLMPAVQDLVKRAGGDLVGKAFFNGFLSEKQWETLGDIQNDLHKEYKIRREMLLTRLDVTIQSFQWSDRTKGKNDYFEKLYREKRKELLVDPNVDISHLLAARTDVAIIEKTSSSSVRKNTTTSVHKVIIGQVPDRGGRTNELAPPPPEMPSWQQRIPGPQGGGRGGFNRGGGNFSRGGQSNYGRGNNSFGNYSTSTYMGLKSPIGSLNSDKKPFANFDTSLSSYKSSSLGSSSFRSGYSRDSAGDRSSGYSSNRDSYSRPFDSAGSYDSPNKRPRSSYESTNKDSYKSSSQSQKRYFDIADNDERGNNSSGGDYRSNHAYDSAGSYDVNKRAKSYDNFKTNQSTYSDQYVQDSQSNQQYNSRNEYGRGRSNYHRGRGRGNNYR</sequence>
<comment type="caution">
    <text evidence="3">The sequence shown here is derived from an EMBL/GenBank/DDBJ whole genome shotgun (WGS) entry which is preliminary data.</text>
</comment>
<evidence type="ECO:0000313" key="4">
    <source>
        <dbReference type="Proteomes" id="UP001516400"/>
    </source>
</evidence>
<keyword evidence="4" id="KW-1185">Reference proteome</keyword>
<evidence type="ECO:0000256" key="2">
    <source>
        <dbReference type="SAM" id="MobiDB-lite"/>
    </source>
</evidence>
<accession>A0ABD2NCB2</accession>
<dbReference type="AlphaFoldDB" id="A0ABD2NCB2"/>
<evidence type="ECO:0008006" key="5">
    <source>
        <dbReference type="Google" id="ProtNLM"/>
    </source>
</evidence>
<feature type="region of interest" description="Disordered" evidence="2">
    <location>
        <begin position="387"/>
        <end position="549"/>
    </location>
</feature>
<dbReference type="Proteomes" id="UP001516400">
    <property type="component" value="Unassembled WGS sequence"/>
</dbReference>
<organism evidence="3 4">
    <name type="scientific">Cryptolaemus montrouzieri</name>
    <dbReference type="NCBI Taxonomy" id="559131"/>
    <lineage>
        <taxon>Eukaryota</taxon>
        <taxon>Metazoa</taxon>
        <taxon>Ecdysozoa</taxon>
        <taxon>Arthropoda</taxon>
        <taxon>Hexapoda</taxon>
        <taxon>Insecta</taxon>
        <taxon>Pterygota</taxon>
        <taxon>Neoptera</taxon>
        <taxon>Endopterygota</taxon>
        <taxon>Coleoptera</taxon>
        <taxon>Polyphaga</taxon>
        <taxon>Cucujiformia</taxon>
        <taxon>Coccinelloidea</taxon>
        <taxon>Coccinellidae</taxon>
        <taxon>Scymninae</taxon>
        <taxon>Scymnini</taxon>
        <taxon>Cryptolaemus</taxon>
    </lineage>
</organism>
<feature type="region of interest" description="Disordered" evidence="2">
    <location>
        <begin position="300"/>
        <end position="353"/>
    </location>
</feature>
<dbReference type="Pfam" id="PF10239">
    <property type="entry name" value="DUF2465"/>
    <property type="match status" value="1"/>
</dbReference>
<name>A0ABD2NCB2_9CUCU</name>
<dbReference type="PANTHER" id="PTHR31353:SF1">
    <property type="entry name" value="PROTEIN FAM98B"/>
    <property type="match status" value="1"/>
</dbReference>
<evidence type="ECO:0000313" key="3">
    <source>
        <dbReference type="EMBL" id="KAL3276248.1"/>
    </source>
</evidence>
<feature type="compositionally biased region" description="Low complexity" evidence="2">
    <location>
        <begin position="387"/>
        <end position="421"/>
    </location>
</feature>
<evidence type="ECO:0000256" key="1">
    <source>
        <dbReference type="ARBA" id="ARBA00007218"/>
    </source>
</evidence>
<comment type="similarity">
    <text evidence="1">Belongs to the FAM98 family.</text>
</comment>
<reference evidence="3 4" key="1">
    <citation type="journal article" date="2021" name="BMC Biol.">
        <title>Horizontally acquired antibacterial genes associated with adaptive radiation of ladybird beetles.</title>
        <authorList>
            <person name="Li H.S."/>
            <person name="Tang X.F."/>
            <person name="Huang Y.H."/>
            <person name="Xu Z.Y."/>
            <person name="Chen M.L."/>
            <person name="Du X.Y."/>
            <person name="Qiu B.Y."/>
            <person name="Chen P.T."/>
            <person name="Zhang W."/>
            <person name="Slipinski A."/>
            <person name="Escalona H.E."/>
            <person name="Waterhouse R.M."/>
            <person name="Zwick A."/>
            <person name="Pang H."/>
        </authorList>
    </citation>
    <scope>NUCLEOTIDE SEQUENCE [LARGE SCALE GENOMIC DNA]</scope>
    <source>
        <strain evidence="3">SYSU2018</strain>
    </source>
</reference>
<feature type="compositionally biased region" description="Gly residues" evidence="2">
    <location>
        <begin position="325"/>
        <end position="341"/>
    </location>
</feature>
<protein>
    <recommendedName>
        <fullName evidence="5">Protein FAM98A</fullName>
    </recommendedName>
</protein>
<dbReference type="EMBL" id="JABFTP020000083">
    <property type="protein sequence ID" value="KAL3276248.1"/>
    <property type="molecule type" value="Genomic_DNA"/>
</dbReference>
<proteinExistence type="inferred from homology"/>
<feature type="compositionally biased region" description="Basic and acidic residues" evidence="2">
    <location>
        <begin position="461"/>
        <end position="472"/>
    </location>
</feature>